<protein>
    <recommendedName>
        <fullName evidence="2">CTLH/CRA C-terminal to LisH motif domain-containing protein</fullName>
    </recommendedName>
</protein>
<evidence type="ECO:0000313" key="4">
    <source>
        <dbReference type="Proteomes" id="UP001214603"/>
    </source>
</evidence>
<dbReference type="Proteomes" id="UP001214603">
    <property type="component" value="Chromosome 7"/>
</dbReference>
<evidence type="ECO:0000256" key="1">
    <source>
        <dbReference type="SAM" id="MobiDB-lite"/>
    </source>
</evidence>
<sequence length="307" mass="32762">MPWPASELAARVVVEYLVHHGHTNTASALLASRAQAPTRTLLAPRQLAHVAARQDVCRAIVDGALERALELCEAHFPGMLRADVSAPAVPAARTHPPSAVSLDPFHVWLNLHLQLYVEQVRALYADYARGAAPDSPAQQAALAEIQLLHARVQTLPADERAVYAEQIHALVALLAYTGSDARDPARAALLDPARRTALAAQVNSAALAYVGLPPEPVLAYVARQTACVLDALHTQQVRVPREHPLVALMDDAQDESHSVPPRSPAHSPHDRRSDVRGDARSDAHASAAPSDGGVVLPPWDAVGLFAA</sequence>
<evidence type="ECO:0000259" key="2">
    <source>
        <dbReference type="Pfam" id="PF10607"/>
    </source>
</evidence>
<organism evidence="3 4">
    <name type="scientific">Malassezia obtusa</name>
    <dbReference type="NCBI Taxonomy" id="76774"/>
    <lineage>
        <taxon>Eukaryota</taxon>
        <taxon>Fungi</taxon>
        <taxon>Dikarya</taxon>
        <taxon>Basidiomycota</taxon>
        <taxon>Ustilaginomycotina</taxon>
        <taxon>Malasseziomycetes</taxon>
        <taxon>Malasseziales</taxon>
        <taxon>Malasseziaceae</taxon>
        <taxon>Malassezia</taxon>
    </lineage>
</organism>
<dbReference type="Pfam" id="PF10607">
    <property type="entry name" value="CTLH"/>
    <property type="match status" value="1"/>
</dbReference>
<feature type="region of interest" description="Disordered" evidence="1">
    <location>
        <begin position="252"/>
        <end position="292"/>
    </location>
</feature>
<gene>
    <name evidence="3" type="ORF">MOBT1_002797</name>
</gene>
<name>A0AAF0E437_9BASI</name>
<reference evidence="3" key="1">
    <citation type="submission" date="2023-03" db="EMBL/GenBank/DDBJ databases">
        <title>Mating type loci evolution in Malassezia.</title>
        <authorList>
            <person name="Coelho M.A."/>
        </authorList>
    </citation>
    <scope>NUCLEOTIDE SEQUENCE</scope>
    <source>
        <strain evidence="3">CBS 7876</strain>
    </source>
</reference>
<proteinExistence type="predicted"/>
<evidence type="ECO:0000313" key="3">
    <source>
        <dbReference type="EMBL" id="WFD04094.1"/>
    </source>
</evidence>
<feature type="compositionally biased region" description="Basic and acidic residues" evidence="1">
    <location>
        <begin position="267"/>
        <end position="283"/>
    </location>
</feature>
<accession>A0AAF0E437</accession>
<dbReference type="AlphaFoldDB" id="A0AAF0E437"/>
<keyword evidence="4" id="KW-1185">Reference proteome</keyword>
<feature type="domain" description="CTLH/CRA C-terminal to LisH motif" evidence="2">
    <location>
        <begin position="52"/>
        <end position="230"/>
    </location>
</feature>
<dbReference type="EMBL" id="CP119940">
    <property type="protein sequence ID" value="WFD04094.1"/>
    <property type="molecule type" value="Genomic_DNA"/>
</dbReference>
<dbReference type="InterPro" id="IPR024964">
    <property type="entry name" value="CTLH/CRA"/>
</dbReference>